<reference evidence="1" key="1">
    <citation type="submission" date="2023-07" db="EMBL/GenBank/DDBJ databases">
        <title>Chromosome-level genome assembly of Artemia franciscana.</title>
        <authorList>
            <person name="Jo E."/>
        </authorList>
    </citation>
    <scope>NUCLEOTIDE SEQUENCE</scope>
    <source>
        <tissue evidence="1">Whole body</tissue>
    </source>
</reference>
<dbReference type="EMBL" id="JAVRJZ010000020">
    <property type="protein sequence ID" value="KAK2706356.1"/>
    <property type="molecule type" value="Genomic_DNA"/>
</dbReference>
<sequence>VALPASVGSATLTVKSLFSIKKLHMNLSPGIPSFENLSEKPCSFATCPKVLLNCSFVTGIPTFWQSFTQVTEVPQYLHQELEEKVEVEKILQNKRHNSEIPLKGQLLQSRKIKGNRRYYVADPRYHSTK</sequence>
<proteinExistence type="predicted"/>
<keyword evidence="2" id="KW-1185">Reference proteome</keyword>
<evidence type="ECO:0000313" key="2">
    <source>
        <dbReference type="Proteomes" id="UP001187531"/>
    </source>
</evidence>
<name>A0AA88HF69_ARTSF</name>
<accession>A0AA88HF69</accession>
<feature type="non-terminal residue" evidence="1">
    <location>
        <position position="129"/>
    </location>
</feature>
<gene>
    <name evidence="1" type="ORF">QYM36_016407</name>
</gene>
<dbReference type="Proteomes" id="UP001187531">
    <property type="component" value="Unassembled WGS sequence"/>
</dbReference>
<protein>
    <submittedName>
        <fullName evidence="1">Uncharacterized protein</fullName>
    </submittedName>
</protein>
<organism evidence="1 2">
    <name type="scientific">Artemia franciscana</name>
    <name type="common">Brine shrimp</name>
    <name type="synonym">Artemia sanfranciscana</name>
    <dbReference type="NCBI Taxonomy" id="6661"/>
    <lineage>
        <taxon>Eukaryota</taxon>
        <taxon>Metazoa</taxon>
        <taxon>Ecdysozoa</taxon>
        <taxon>Arthropoda</taxon>
        <taxon>Crustacea</taxon>
        <taxon>Branchiopoda</taxon>
        <taxon>Anostraca</taxon>
        <taxon>Artemiidae</taxon>
        <taxon>Artemia</taxon>
    </lineage>
</organism>
<evidence type="ECO:0000313" key="1">
    <source>
        <dbReference type="EMBL" id="KAK2706356.1"/>
    </source>
</evidence>
<feature type="non-terminal residue" evidence="1">
    <location>
        <position position="1"/>
    </location>
</feature>
<dbReference type="AlphaFoldDB" id="A0AA88HF69"/>
<comment type="caution">
    <text evidence="1">The sequence shown here is derived from an EMBL/GenBank/DDBJ whole genome shotgun (WGS) entry which is preliminary data.</text>
</comment>